<accession>A0A1I2NAU0</accession>
<keyword evidence="1" id="KW-1133">Transmembrane helix</keyword>
<gene>
    <name evidence="2" type="ORF">DBY38_14025</name>
    <name evidence="3" type="ORF">SAMN04487885_12033</name>
</gene>
<protein>
    <submittedName>
        <fullName evidence="2">DUF2232 domain-containing protein</fullName>
    </submittedName>
</protein>
<dbReference type="OrthoDB" id="1938242at2"/>
<dbReference type="eggNOG" id="COG4241">
    <property type="taxonomic scope" value="Bacteria"/>
</dbReference>
<keyword evidence="1" id="KW-0812">Transmembrane</keyword>
<feature type="transmembrane region" description="Helical" evidence="1">
    <location>
        <begin position="285"/>
        <end position="307"/>
    </location>
</feature>
<dbReference type="EMBL" id="FOOE01000020">
    <property type="protein sequence ID" value="SFG00974.1"/>
    <property type="molecule type" value="Genomic_DNA"/>
</dbReference>
<name>A0A1I2NAU0_9CLOT</name>
<dbReference type="AlphaFoldDB" id="A0A1I2NAU0"/>
<dbReference type="GeneID" id="90546549"/>
<evidence type="ECO:0000313" key="2">
    <source>
        <dbReference type="EMBL" id="PWL51641.1"/>
    </source>
</evidence>
<dbReference type="Proteomes" id="UP000182135">
    <property type="component" value="Unassembled WGS sequence"/>
</dbReference>
<dbReference type="Pfam" id="PF09991">
    <property type="entry name" value="DUF2232"/>
    <property type="match status" value="1"/>
</dbReference>
<reference evidence="2 5" key="2">
    <citation type="submission" date="2018-03" db="EMBL/GenBank/DDBJ databases">
        <title>The uncultured portion of the human microbiome is neutrally assembled.</title>
        <authorList>
            <person name="Jeraldo P."/>
            <person name="Boardman L."/>
            <person name="White B.A."/>
            <person name="Nelson H."/>
            <person name="Goldenfeld N."/>
            <person name="Chia N."/>
        </authorList>
    </citation>
    <scope>NUCLEOTIDE SEQUENCE [LARGE SCALE GENOMIC DNA]</scope>
    <source>
        <strain evidence="2">CIM:MAG 903</strain>
    </source>
</reference>
<keyword evidence="1" id="KW-0472">Membrane</keyword>
<feature type="transmembrane region" description="Helical" evidence="1">
    <location>
        <begin position="222"/>
        <end position="242"/>
    </location>
</feature>
<dbReference type="PANTHER" id="PTHR41324">
    <property type="entry name" value="MEMBRANE PROTEIN-RELATED"/>
    <property type="match status" value="1"/>
</dbReference>
<organism evidence="3 4">
    <name type="scientific">Clostridium cadaveris</name>
    <dbReference type="NCBI Taxonomy" id="1529"/>
    <lineage>
        <taxon>Bacteria</taxon>
        <taxon>Bacillati</taxon>
        <taxon>Bacillota</taxon>
        <taxon>Clostridia</taxon>
        <taxon>Eubacteriales</taxon>
        <taxon>Clostridiaceae</taxon>
        <taxon>Clostridium</taxon>
    </lineage>
</organism>
<feature type="transmembrane region" description="Helical" evidence="1">
    <location>
        <begin position="106"/>
        <end position="129"/>
    </location>
</feature>
<feature type="transmembrane region" description="Helical" evidence="1">
    <location>
        <begin position="57"/>
        <end position="85"/>
    </location>
</feature>
<evidence type="ECO:0000313" key="3">
    <source>
        <dbReference type="EMBL" id="SFG00974.1"/>
    </source>
</evidence>
<keyword evidence="4" id="KW-1185">Reference proteome</keyword>
<dbReference type="RefSeq" id="WP_074846006.1">
    <property type="nucleotide sequence ID" value="NZ_CP076620.1"/>
</dbReference>
<reference evidence="3 4" key="1">
    <citation type="submission" date="2016-10" db="EMBL/GenBank/DDBJ databases">
        <authorList>
            <person name="de Groot N.N."/>
        </authorList>
    </citation>
    <scope>NUCLEOTIDE SEQUENCE [LARGE SCALE GENOMIC DNA]</scope>
    <source>
        <strain evidence="3 4">NLAE-zl-G419</strain>
    </source>
</reference>
<dbReference type="Proteomes" id="UP000246114">
    <property type="component" value="Unassembled WGS sequence"/>
</dbReference>
<evidence type="ECO:0000313" key="5">
    <source>
        <dbReference type="Proteomes" id="UP000246114"/>
    </source>
</evidence>
<dbReference type="InterPro" id="IPR018710">
    <property type="entry name" value="DUF2232"/>
</dbReference>
<dbReference type="Gene3D" id="1.10.1760.20">
    <property type="match status" value="1"/>
</dbReference>
<evidence type="ECO:0000313" key="4">
    <source>
        <dbReference type="Proteomes" id="UP000182135"/>
    </source>
</evidence>
<proteinExistence type="predicted"/>
<feature type="transmembrane region" description="Helical" evidence="1">
    <location>
        <begin position="178"/>
        <end position="201"/>
    </location>
</feature>
<sequence length="339" mass="38093">MKNKNYNTKAVVEAGLMCALVVVIFLMNMYLPIFGFIGLFILPIPITILYLRHDFKIALTSVAVSAILISMMSSVVSAVSSSVLYGGSALAVGYCIKNHKGVTRTLIYSSIAMLIGTVVNFALMIYVTYNSSLSAIIQEYIDMMKESMDMVSGLYQSIGVDMANNPMMESLNKITPDVLMMMVPAILIISSLIQAYINYGITRKILNRFNYDVPKFRTFNQWYIDNRIGAGVLIALMLANIFNNYIPGAAYVVFTLAYILQTMCMILGISVVYNWFVKRGSSNKLILTMLILFTFTNPLFTRIAYFIGLADLIVDFRKLDPNSLSIAIQEWIKNRKRKK</sequence>
<dbReference type="STRING" id="1529.SAMN04487885_12033"/>
<dbReference type="EMBL" id="QAMZ01000055">
    <property type="protein sequence ID" value="PWL51641.1"/>
    <property type="molecule type" value="Genomic_DNA"/>
</dbReference>
<feature type="transmembrane region" description="Helical" evidence="1">
    <location>
        <begin position="248"/>
        <end position="273"/>
    </location>
</feature>
<dbReference type="PANTHER" id="PTHR41324:SF1">
    <property type="entry name" value="DUF2232 DOMAIN-CONTAINING PROTEIN"/>
    <property type="match status" value="1"/>
</dbReference>
<evidence type="ECO:0000256" key="1">
    <source>
        <dbReference type="SAM" id="Phobius"/>
    </source>
</evidence>